<protein>
    <submittedName>
        <fullName evidence="1">Uncharacterized protein</fullName>
    </submittedName>
</protein>
<reference evidence="1" key="1">
    <citation type="submission" date="2022-02" db="EMBL/GenBank/DDBJ databases">
        <title>Plant Genome Project.</title>
        <authorList>
            <person name="Zhang R.-G."/>
        </authorList>
    </citation>
    <scope>NUCLEOTIDE SEQUENCE</scope>
    <source>
        <strain evidence="1">AT1</strain>
    </source>
</reference>
<gene>
    <name evidence="1" type="ORF">RHMOL_Rhmol02G0067200</name>
</gene>
<dbReference type="EMBL" id="CM046389">
    <property type="protein sequence ID" value="KAI8566764.1"/>
    <property type="molecule type" value="Genomic_DNA"/>
</dbReference>
<comment type="caution">
    <text evidence="1">The sequence shown here is derived from an EMBL/GenBank/DDBJ whole genome shotgun (WGS) entry which is preliminary data.</text>
</comment>
<evidence type="ECO:0000313" key="1">
    <source>
        <dbReference type="EMBL" id="KAI8566764.1"/>
    </source>
</evidence>
<evidence type="ECO:0000313" key="2">
    <source>
        <dbReference type="Proteomes" id="UP001062846"/>
    </source>
</evidence>
<sequence>MEAGESDEHFCSDAAERSASKHILVVFIKKSIAHCLPQQYVLRRWTTNTKSDDAHETFSHLMRQNSVQEGMEISPILVRHGLMIEVMKVVEEWQKSQEKRDHLTLALKKLHCELLTMDDGSDKIENDDDLEGATLVEDKYGLPVDPDKTFSYIICEWKWRFNTERQQKEMGAKPGEEVVRAKGGGEGTEAAANSIAGGARTKPVAASVFPTKKKLVKTMMWDSMVQATVSAAPCFGSASVNNNNNNHHHSNDNKTFAA</sequence>
<name>A0ACC0PNR8_RHOML</name>
<keyword evidence="2" id="KW-1185">Reference proteome</keyword>
<proteinExistence type="predicted"/>
<dbReference type="Proteomes" id="UP001062846">
    <property type="component" value="Chromosome 2"/>
</dbReference>
<accession>A0ACC0PNR8</accession>
<organism evidence="1 2">
    <name type="scientific">Rhododendron molle</name>
    <name type="common">Chinese azalea</name>
    <name type="synonym">Azalea mollis</name>
    <dbReference type="NCBI Taxonomy" id="49168"/>
    <lineage>
        <taxon>Eukaryota</taxon>
        <taxon>Viridiplantae</taxon>
        <taxon>Streptophyta</taxon>
        <taxon>Embryophyta</taxon>
        <taxon>Tracheophyta</taxon>
        <taxon>Spermatophyta</taxon>
        <taxon>Magnoliopsida</taxon>
        <taxon>eudicotyledons</taxon>
        <taxon>Gunneridae</taxon>
        <taxon>Pentapetalae</taxon>
        <taxon>asterids</taxon>
        <taxon>Ericales</taxon>
        <taxon>Ericaceae</taxon>
        <taxon>Ericoideae</taxon>
        <taxon>Rhodoreae</taxon>
        <taxon>Rhododendron</taxon>
    </lineage>
</organism>